<accession>A0A3E2GSF3</accession>
<feature type="region of interest" description="Disordered" evidence="1">
    <location>
        <begin position="77"/>
        <end position="98"/>
    </location>
</feature>
<dbReference type="EMBL" id="NCSJ02000529">
    <property type="protein sequence ID" value="RFU24022.1"/>
    <property type="molecule type" value="Genomic_DNA"/>
</dbReference>
<comment type="caution">
    <text evidence="2">The sequence shown here is derived from an EMBL/GenBank/DDBJ whole genome shotgun (WGS) entry which is preliminary data.</text>
</comment>
<proteinExistence type="predicted"/>
<protein>
    <submittedName>
        <fullName evidence="2">Uncharacterized protein</fullName>
    </submittedName>
</protein>
<feature type="region of interest" description="Disordered" evidence="1">
    <location>
        <begin position="141"/>
        <end position="178"/>
    </location>
</feature>
<feature type="non-terminal residue" evidence="2">
    <location>
        <position position="305"/>
    </location>
</feature>
<reference evidence="2 3" key="1">
    <citation type="submission" date="2018-05" db="EMBL/GenBank/DDBJ databases">
        <title>Draft genome sequence of Scytalidium lignicola DSM 105466, a ubiquitous saprotrophic fungus.</title>
        <authorList>
            <person name="Buettner E."/>
            <person name="Gebauer A.M."/>
            <person name="Hofrichter M."/>
            <person name="Liers C."/>
            <person name="Kellner H."/>
        </authorList>
    </citation>
    <scope>NUCLEOTIDE SEQUENCE [LARGE SCALE GENOMIC DNA]</scope>
    <source>
        <strain evidence="2 3">DSM 105466</strain>
    </source>
</reference>
<dbReference type="Proteomes" id="UP000258309">
    <property type="component" value="Unassembled WGS sequence"/>
</dbReference>
<evidence type="ECO:0000256" key="1">
    <source>
        <dbReference type="SAM" id="MobiDB-lite"/>
    </source>
</evidence>
<feature type="non-terminal residue" evidence="2">
    <location>
        <position position="1"/>
    </location>
</feature>
<dbReference type="AlphaFoldDB" id="A0A3E2GSF3"/>
<evidence type="ECO:0000313" key="2">
    <source>
        <dbReference type="EMBL" id="RFU24022.1"/>
    </source>
</evidence>
<name>A0A3E2GSF3_SCYLI</name>
<keyword evidence="3" id="KW-1185">Reference proteome</keyword>
<organism evidence="2 3">
    <name type="scientific">Scytalidium lignicola</name>
    <name type="common">Hyphomycete</name>
    <dbReference type="NCBI Taxonomy" id="5539"/>
    <lineage>
        <taxon>Eukaryota</taxon>
        <taxon>Fungi</taxon>
        <taxon>Dikarya</taxon>
        <taxon>Ascomycota</taxon>
        <taxon>Pezizomycotina</taxon>
        <taxon>Leotiomycetes</taxon>
        <taxon>Leotiomycetes incertae sedis</taxon>
        <taxon>Scytalidium</taxon>
    </lineage>
</organism>
<gene>
    <name evidence="2" type="ORF">B7463_g12314</name>
</gene>
<feature type="compositionally biased region" description="Polar residues" evidence="1">
    <location>
        <begin position="1"/>
        <end position="12"/>
    </location>
</feature>
<feature type="region of interest" description="Disordered" evidence="1">
    <location>
        <begin position="1"/>
        <end position="22"/>
    </location>
</feature>
<evidence type="ECO:0000313" key="3">
    <source>
        <dbReference type="Proteomes" id="UP000258309"/>
    </source>
</evidence>
<sequence>MDDFSSDTSEPSQMDEIASPNPGECSELDALCTLDVDTAFRAVVCWLQNRNTTQYFDDHPAARDAIMAAVQRVVRRIPPTPGQTPRDAPCERAPTSLRPQHVISEWPARDRRTSPSLPFPYVVHEGERDCYISTGPCDDLSLETRGRASPTVQRELENEGQPSNHTSLEDTDDLGGEQTTADSQCLAVDLGDLVQQPTAINMEARRRSVQFHLNEYLEVRRPLGKSSDASITMISNTSDSEARLQVQLQVTVDILRGELNMLAGLLSDADLLGKSDKPHIRFYKIAASYVMSTVQPGENFRLLLE</sequence>